<evidence type="ECO:0000313" key="3">
    <source>
        <dbReference type="Proteomes" id="UP000237105"/>
    </source>
</evidence>
<comment type="caution">
    <text evidence="2">The sequence shown here is derived from an EMBL/GenBank/DDBJ whole genome shotgun (WGS) entry which is preliminary data.</text>
</comment>
<dbReference type="OrthoDB" id="10371724at2759"/>
<name>A0A2P5AP79_PARAD</name>
<evidence type="ECO:0000313" key="2">
    <source>
        <dbReference type="EMBL" id="PON38368.1"/>
    </source>
</evidence>
<dbReference type="Proteomes" id="UP000237105">
    <property type="component" value="Unassembled WGS sequence"/>
</dbReference>
<sequence length="115" mass="13201">VKVPSKVQICLSLAFLDVLPTCSNLSKRQSQIFLLFGSIQWLRMHGIRDTLPKLKVFPGFFVGDLCLFAAEKLNKEELEIFVALFSVFGVLLISLFLRIYRHSHRSVRLCKPYTV</sequence>
<proteinExistence type="predicted"/>
<keyword evidence="3" id="KW-1185">Reference proteome</keyword>
<accession>A0A2P5AP79</accession>
<feature type="non-terminal residue" evidence="2">
    <location>
        <position position="1"/>
    </location>
</feature>
<organism evidence="2 3">
    <name type="scientific">Parasponia andersonii</name>
    <name type="common">Sponia andersonii</name>
    <dbReference type="NCBI Taxonomy" id="3476"/>
    <lineage>
        <taxon>Eukaryota</taxon>
        <taxon>Viridiplantae</taxon>
        <taxon>Streptophyta</taxon>
        <taxon>Embryophyta</taxon>
        <taxon>Tracheophyta</taxon>
        <taxon>Spermatophyta</taxon>
        <taxon>Magnoliopsida</taxon>
        <taxon>eudicotyledons</taxon>
        <taxon>Gunneridae</taxon>
        <taxon>Pentapetalae</taxon>
        <taxon>rosids</taxon>
        <taxon>fabids</taxon>
        <taxon>Rosales</taxon>
        <taxon>Cannabaceae</taxon>
        <taxon>Parasponia</taxon>
    </lineage>
</organism>
<reference evidence="3" key="1">
    <citation type="submission" date="2016-06" db="EMBL/GenBank/DDBJ databases">
        <title>Parallel loss of symbiosis genes in relatives of nitrogen-fixing non-legume Parasponia.</title>
        <authorList>
            <person name="Van Velzen R."/>
            <person name="Holmer R."/>
            <person name="Bu F."/>
            <person name="Rutten L."/>
            <person name="Van Zeijl A."/>
            <person name="Liu W."/>
            <person name="Santuari L."/>
            <person name="Cao Q."/>
            <person name="Sharma T."/>
            <person name="Shen D."/>
            <person name="Roswanjaya Y."/>
            <person name="Wardhani T."/>
            <person name="Kalhor M.S."/>
            <person name="Jansen J."/>
            <person name="Van den Hoogen J."/>
            <person name="Gungor B."/>
            <person name="Hartog M."/>
            <person name="Hontelez J."/>
            <person name="Verver J."/>
            <person name="Yang W.-C."/>
            <person name="Schijlen E."/>
            <person name="Repin R."/>
            <person name="Schilthuizen M."/>
            <person name="Schranz E."/>
            <person name="Heidstra R."/>
            <person name="Miyata K."/>
            <person name="Fedorova E."/>
            <person name="Kohlen W."/>
            <person name="Bisseling T."/>
            <person name="Smit S."/>
            <person name="Geurts R."/>
        </authorList>
    </citation>
    <scope>NUCLEOTIDE SEQUENCE [LARGE SCALE GENOMIC DNA]</scope>
    <source>
        <strain evidence="3">cv. WU1-14</strain>
    </source>
</reference>
<feature type="transmembrane region" description="Helical" evidence="1">
    <location>
        <begin position="80"/>
        <end position="100"/>
    </location>
</feature>
<gene>
    <name evidence="2" type="ORF">PanWU01x14_313050</name>
</gene>
<keyword evidence="1" id="KW-1133">Transmembrane helix</keyword>
<evidence type="ECO:0000256" key="1">
    <source>
        <dbReference type="SAM" id="Phobius"/>
    </source>
</evidence>
<keyword evidence="1" id="KW-0812">Transmembrane</keyword>
<evidence type="ECO:0008006" key="4">
    <source>
        <dbReference type="Google" id="ProtNLM"/>
    </source>
</evidence>
<dbReference type="EMBL" id="JXTB01000497">
    <property type="protein sequence ID" value="PON38368.1"/>
    <property type="molecule type" value="Genomic_DNA"/>
</dbReference>
<protein>
    <recommendedName>
        <fullName evidence="4">Transmembrane protein</fullName>
    </recommendedName>
</protein>
<keyword evidence="1" id="KW-0472">Membrane</keyword>
<dbReference type="AlphaFoldDB" id="A0A2P5AP79"/>